<organism evidence="3 4">
    <name type="scientific">Laccaria amethystina LaAM-08-1</name>
    <dbReference type="NCBI Taxonomy" id="1095629"/>
    <lineage>
        <taxon>Eukaryota</taxon>
        <taxon>Fungi</taxon>
        <taxon>Dikarya</taxon>
        <taxon>Basidiomycota</taxon>
        <taxon>Agaricomycotina</taxon>
        <taxon>Agaricomycetes</taxon>
        <taxon>Agaricomycetidae</taxon>
        <taxon>Agaricales</taxon>
        <taxon>Agaricineae</taxon>
        <taxon>Hydnangiaceae</taxon>
        <taxon>Laccaria</taxon>
    </lineage>
</organism>
<evidence type="ECO:0000313" key="4">
    <source>
        <dbReference type="Proteomes" id="UP000054477"/>
    </source>
</evidence>
<dbReference type="AlphaFoldDB" id="A0A0C9XAA4"/>
<dbReference type="HOGENOM" id="CLU_035509_11_3_1"/>
<evidence type="ECO:0000259" key="2">
    <source>
        <dbReference type="Pfam" id="PF20151"/>
    </source>
</evidence>
<feature type="domain" description="DUF6533" evidence="2">
    <location>
        <begin position="16"/>
        <end position="60"/>
    </location>
</feature>
<evidence type="ECO:0000313" key="3">
    <source>
        <dbReference type="EMBL" id="KIJ98358.1"/>
    </source>
</evidence>
<feature type="transmembrane region" description="Helical" evidence="1">
    <location>
        <begin position="163"/>
        <end position="185"/>
    </location>
</feature>
<dbReference type="EMBL" id="KN838671">
    <property type="protein sequence ID" value="KIJ98358.1"/>
    <property type="molecule type" value="Genomic_DNA"/>
</dbReference>
<keyword evidence="1" id="KW-0472">Membrane</keyword>
<reference evidence="3 4" key="1">
    <citation type="submission" date="2014-04" db="EMBL/GenBank/DDBJ databases">
        <authorList>
            <consortium name="DOE Joint Genome Institute"/>
            <person name="Kuo A."/>
            <person name="Kohler A."/>
            <person name="Nagy L.G."/>
            <person name="Floudas D."/>
            <person name="Copeland A."/>
            <person name="Barry K.W."/>
            <person name="Cichocki N."/>
            <person name="Veneault-Fourrey C."/>
            <person name="LaButti K."/>
            <person name="Lindquist E.A."/>
            <person name="Lipzen A."/>
            <person name="Lundell T."/>
            <person name="Morin E."/>
            <person name="Murat C."/>
            <person name="Sun H."/>
            <person name="Tunlid A."/>
            <person name="Henrissat B."/>
            <person name="Grigoriev I.V."/>
            <person name="Hibbett D.S."/>
            <person name="Martin F."/>
            <person name="Nordberg H.P."/>
            <person name="Cantor M.N."/>
            <person name="Hua S.X."/>
        </authorList>
    </citation>
    <scope>NUCLEOTIDE SEQUENCE [LARGE SCALE GENOMIC DNA]</scope>
    <source>
        <strain evidence="3 4">LaAM-08-1</strain>
    </source>
</reference>
<reference evidence="4" key="2">
    <citation type="submission" date="2015-01" db="EMBL/GenBank/DDBJ databases">
        <title>Evolutionary Origins and Diversification of the Mycorrhizal Mutualists.</title>
        <authorList>
            <consortium name="DOE Joint Genome Institute"/>
            <consortium name="Mycorrhizal Genomics Consortium"/>
            <person name="Kohler A."/>
            <person name="Kuo A."/>
            <person name="Nagy L.G."/>
            <person name="Floudas D."/>
            <person name="Copeland A."/>
            <person name="Barry K.W."/>
            <person name="Cichocki N."/>
            <person name="Veneault-Fourrey C."/>
            <person name="LaButti K."/>
            <person name="Lindquist E.A."/>
            <person name="Lipzen A."/>
            <person name="Lundell T."/>
            <person name="Morin E."/>
            <person name="Murat C."/>
            <person name="Riley R."/>
            <person name="Ohm R."/>
            <person name="Sun H."/>
            <person name="Tunlid A."/>
            <person name="Henrissat B."/>
            <person name="Grigoriev I.V."/>
            <person name="Hibbett D.S."/>
            <person name="Martin F."/>
        </authorList>
    </citation>
    <scope>NUCLEOTIDE SEQUENCE [LARGE SCALE GENOMIC DNA]</scope>
    <source>
        <strain evidence="4">LaAM-08-1</strain>
    </source>
</reference>
<dbReference type="Proteomes" id="UP000054477">
    <property type="component" value="Unassembled WGS sequence"/>
</dbReference>
<accession>A0A0C9XAA4</accession>
<protein>
    <recommendedName>
        <fullName evidence="2">DUF6533 domain-containing protein</fullName>
    </recommendedName>
</protein>
<feature type="transmembrane region" description="Helical" evidence="1">
    <location>
        <begin position="205"/>
        <end position="225"/>
    </location>
</feature>
<proteinExistence type="predicted"/>
<dbReference type="OrthoDB" id="2958007at2759"/>
<keyword evidence="4" id="KW-1185">Reference proteome</keyword>
<sequence>MTAAEHSAFLLQIVKYVNVASLTILVTDYFQTLELEIELIWSAKWGLVKILFLFARYSTFFDVPLVLYYSLARRPSNQKCLVIYSIASWSTCFGIEVSEVILIVRTYALSGNSRNILIYLLTQFVVISTAVIVVLVIFLRSLRYGSPPLPTVMGCYPTEGSKILFADFVLLMLNETTIMILTLWIGVKRYRHSRNPLIVTLYRDGIFYFIYLFLISAANIVVLVVGPPELIDLVDTFQRVMHSILSTRILLHVRNTNRDREVASISNLRFGSRPDRRKWYQSNTFATDQSTVVPPTTEENIELE</sequence>
<keyword evidence="1" id="KW-1133">Transmembrane helix</keyword>
<keyword evidence="1" id="KW-0812">Transmembrane</keyword>
<dbReference type="InterPro" id="IPR045340">
    <property type="entry name" value="DUF6533"/>
</dbReference>
<name>A0A0C9XAA4_9AGAR</name>
<evidence type="ECO:0000256" key="1">
    <source>
        <dbReference type="SAM" id="Phobius"/>
    </source>
</evidence>
<feature type="transmembrane region" description="Helical" evidence="1">
    <location>
        <begin position="81"/>
        <end position="104"/>
    </location>
</feature>
<feature type="transmembrane region" description="Helical" evidence="1">
    <location>
        <begin position="116"/>
        <end position="142"/>
    </location>
</feature>
<gene>
    <name evidence="3" type="ORF">K443DRAFT_680872</name>
</gene>
<feature type="transmembrane region" description="Helical" evidence="1">
    <location>
        <begin position="50"/>
        <end position="69"/>
    </location>
</feature>
<dbReference type="Pfam" id="PF20151">
    <property type="entry name" value="DUF6533"/>
    <property type="match status" value="1"/>
</dbReference>